<feature type="transmembrane region" description="Helical" evidence="1">
    <location>
        <begin position="147"/>
        <end position="166"/>
    </location>
</feature>
<keyword evidence="1" id="KW-1133">Transmembrane helix</keyword>
<protein>
    <submittedName>
        <fullName evidence="2">ABC transporter permease</fullName>
    </submittedName>
</protein>
<proteinExistence type="predicted"/>
<reference evidence="3" key="1">
    <citation type="submission" date="2015-02" db="EMBL/GenBank/DDBJ databases">
        <title>Pyrococcus kukulkanii sp. nov., a novel hyperthermophilic archaeon isolated from a deep-sea hydrothermal vent at the Guaymas Basin.</title>
        <authorList>
            <person name="Oger P.M."/>
            <person name="Callac N."/>
            <person name="Jebbar M."/>
            <person name="Godfroy A."/>
        </authorList>
    </citation>
    <scope>NUCLEOTIDE SEQUENCE [LARGE SCALE GENOMIC DNA]</scope>
    <source>
        <strain evidence="3">NCB100</strain>
    </source>
</reference>
<keyword evidence="1" id="KW-0472">Membrane</keyword>
<organism evidence="2 3">
    <name type="scientific">Pyrococcus kukulkanii</name>
    <dbReference type="NCBI Taxonomy" id="1609559"/>
    <lineage>
        <taxon>Archaea</taxon>
        <taxon>Methanobacteriati</taxon>
        <taxon>Methanobacteriota</taxon>
        <taxon>Thermococci</taxon>
        <taxon>Thermococcales</taxon>
        <taxon>Thermococcaceae</taxon>
        <taxon>Pyrococcus</taxon>
    </lineage>
</organism>
<dbReference type="RefSeq" id="WP_068323927.1">
    <property type="nucleotide sequence ID" value="NZ_CP010835.1"/>
</dbReference>
<name>A0A127BD03_9EURY</name>
<dbReference type="EMBL" id="CP010835">
    <property type="protein sequence ID" value="AMM54689.1"/>
    <property type="molecule type" value="Genomic_DNA"/>
</dbReference>
<feature type="transmembrane region" description="Helical" evidence="1">
    <location>
        <begin position="172"/>
        <end position="190"/>
    </location>
</feature>
<gene>
    <name evidence="2" type="ORF">TQ32_09465</name>
</gene>
<feature type="transmembrane region" description="Helical" evidence="1">
    <location>
        <begin position="55"/>
        <end position="79"/>
    </location>
</feature>
<accession>A0A127BD03</accession>
<dbReference type="Proteomes" id="UP000070587">
    <property type="component" value="Chromosome"/>
</dbReference>
<feature type="transmembrane region" description="Helical" evidence="1">
    <location>
        <begin position="211"/>
        <end position="230"/>
    </location>
</feature>
<reference evidence="2 3" key="2">
    <citation type="journal article" date="2016" name="Int. J. Syst. Evol. Microbiol.">
        <title>Pyrococcus kukulkanii sp. nov., a hyperthermophilic, piezophilic archaeon isolated from a deep-sea hydrothermal vent.</title>
        <authorList>
            <person name="Callac N."/>
            <person name="Oger P."/>
            <person name="Lesongeur F."/>
            <person name="Rattray J.E."/>
            <person name="Vannier P."/>
            <person name="Michoud G."/>
            <person name="Beauverger M."/>
            <person name="Gayet N."/>
            <person name="Rouxel O."/>
            <person name="Jebbar M."/>
            <person name="Godfroy A."/>
        </authorList>
    </citation>
    <scope>NUCLEOTIDE SEQUENCE [LARGE SCALE GENOMIC DNA]</scope>
    <source>
        <strain evidence="2 3">NCB100</strain>
    </source>
</reference>
<evidence type="ECO:0000313" key="2">
    <source>
        <dbReference type="EMBL" id="AMM54689.1"/>
    </source>
</evidence>
<evidence type="ECO:0000313" key="3">
    <source>
        <dbReference type="Proteomes" id="UP000070587"/>
    </source>
</evidence>
<feature type="transmembrane region" description="Helical" evidence="1">
    <location>
        <begin position="20"/>
        <end position="43"/>
    </location>
</feature>
<feature type="transmembrane region" description="Helical" evidence="1">
    <location>
        <begin position="99"/>
        <end position="126"/>
    </location>
</feature>
<evidence type="ECO:0000256" key="1">
    <source>
        <dbReference type="SAM" id="Phobius"/>
    </source>
</evidence>
<dbReference type="PATRIC" id="fig|1609559.3.peg.1961"/>
<sequence>MKWLKVLTWESSDPLRGYVLVLTIGIVAIFLKISLIKGVSFILMSKPKVLLQYSIFTMFSFKAYIACSLGISFLVSLAIRGERDEGGVYFTYSLPYNPRLIFLAKIASAYILSLTTLTVVHALLFFSHFSSEPRIASITVLRSLPTLVIFYAIVLLYIVALSSISASLLPNASTAGILSFFLIFGISDNIREFNPVLTLHDVFIKSNYRALLPYFLVSIVLIPLSIEIMSRRDIR</sequence>
<dbReference type="GeneID" id="28492065"/>
<dbReference type="AlphaFoldDB" id="A0A127BD03"/>
<dbReference type="STRING" id="1609559.TQ32_09465"/>
<dbReference type="KEGG" id="pyc:TQ32_09465"/>
<keyword evidence="1" id="KW-0812">Transmembrane</keyword>
<dbReference type="OrthoDB" id="103474at2157"/>